<accession>A0AAE2YRC1</accession>
<comment type="caution">
    <text evidence="2">The sequence shown here is derived from an EMBL/GenBank/DDBJ whole genome shotgun (WGS) entry which is preliminary data.</text>
</comment>
<dbReference type="EMBL" id="JAAXYO010000180">
    <property type="protein sequence ID" value="MBU2788939.1"/>
    <property type="molecule type" value="Genomic_DNA"/>
</dbReference>
<keyword evidence="2" id="KW-0479">Metal-binding</keyword>
<keyword evidence="2" id="KW-0862">Zinc</keyword>
<dbReference type="Proteomes" id="UP001197378">
    <property type="component" value="Unassembled WGS sequence"/>
</dbReference>
<dbReference type="Gene3D" id="2.60.260.40">
    <property type="entry name" value="q5lls5 like domains"/>
    <property type="match status" value="1"/>
</dbReference>
<dbReference type="InterPro" id="IPR019401">
    <property type="entry name" value="Znf_CHCC"/>
</dbReference>
<evidence type="ECO:0000313" key="3">
    <source>
        <dbReference type="Proteomes" id="UP001197378"/>
    </source>
</evidence>
<feature type="domain" description="Zinc finger CHCC-type" evidence="1">
    <location>
        <begin position="31"/>
        <end position="65"/>
    </location>
</feature>
<keyword evidence="3" id="KW-1185">Reference proteome</keyword>
<name>A0AAE2YRC1_9PROT</name>
<gene>
    <name evidence="2" type="ORF">HFQ13_12135</name>
</gene>
<dbReference type="AlphaFoldDB" id="A0AAE2YRC1"/>
<reference evidence="2" key="1">
    <citation type="journal article" date="2021" name="ISME J.">
        <title>Genomic evolution of the class Acidithiobacillia: deep-branching Proteobacteria living in extreme acidic conditions.</title>
        <authorList>
            <person name="Moya-Beltran A."/>
            <person name="Beard S."/>
            <person name="Rojas-Villalobos C."/>
            <person name="Issotta F."/>
            <person name="Gallardo Y."/>
            <person name="Ulloa R."/>
            <person name="Giaveno A."/>
            <person name="Degli Esposti M."/>
            <person name="Johnson D.B."/>
            <person name="Quatrini R."/>
        </authorList>
    </citation>
    <scope>NUCLEOTIDE SEQUENCE</scope>
    <source>
        <strain evidence="2">VAN18-1</strain>
    </source>
</reference>
<organism evidence="2 3">
    <name type="scientific">Igneacidithiobacillus copahuensis</name>
    <dbReference type="NCBI Taxonomy" id="2724909"/>
    <lineage>
        <taxon>Bacteria</taxon>
        <taxon>Pseudomonadati</taxon>
        <taxon>Pseudomonadota</taxon>
        <taxon>Acidithiobacillia</taxon>
        <taxon>Acidithiobacillales</taxon>
        <taxon>Acidithiobacillaceae</taxon>
        <taxon>Igneacidithiobacillus</taxon>
    </lineage>
</organism>
<evidence type="ECO:0000313" key="2">
    <source>
        <dbReference type="EMBL" id="MBU2788939.1"/>
    </source>
</evidence>
<keyword evidence="2" id="KW-0863">Zinc-finger</keyword>
<proteinExistence type="predicted"/>
<evidence type="ECO:0000259" key="1">
    <source>
        <dbReference type="Pfam" id="PF10276"/>
    </source>
</evidence>
<protein>
    <submittedName>
        <fullName evidence="2">Zinc-finger domain-containing protein</fullName>
    </submittedName>
</protein>
<dbReference type="RefSeq" id="WP_215871715.1">
    <property type="nucleotide sequence ID" value="NZ_JAAXYO010000180.1"/>
</dbReference>
<dbReference type="GO" id="GO:0008270">
    <property type="term" value="F:zinc ion binding"/>
    <property type="evidence" value="ECO:0007669"/>
    <property type="project" value="UniProtKB-KW"/>
</dbReference>
<sequence>MSTETGQRDSQGIHCCAQSFVEIDPSELPLACPRPQGGAWNGHPRVFLKIEETGEARCPYCGTLYLLKGGPLAKSGH</sequence>
<dbReference type="Pfam" id="PF10276">
    <property type="entry name" value="zf-CHCC"/>
    <property type="match status" value="1"/>
</dbReference>